<dbReference type="SMART" id="SM01128">
    <property type="entry name" value="DDRGK"/>
    <property type="match status" value="1"/>
</dbReference>
<dbReference type="Pfam" id="PF09756">
    <property type="entry name" value="DDRGK"/>
    <property type="match status" value="1"/>
</dbReference>
<evidence type="ECO:0000313" key="12">
    <source>
        <dbReference type="EMBL" id="CAD7262918.1"/>
    </source>
</evidence>
<proteinExistence type="inferred from homology"/>
<evidence type="ECO:0000256" key="3">
    <source>
        <dbReference type="ARBA" id="ARBA00018218"/>
    </source>
</evidence>
<dbReference type="InterPro" id="IPR050899">
    <property type="entry name" value="DDRGK_domain-containing"/>
</dbReference>
<sequence length="375" mass="42381">MQDVTATVEREQLRRNPKSRQPLILRKNFGKYIKEVAIGPYSLISITDSSSSCCTIQATVVIRSGLQINHSTKTMHGFGSAFDTVGISLGASVDCVLVHSVKLMVVPDSAQATEIIIEPERAVPRRGNEGVRRVGGGRNARARMQARIQALAGDDTDEEDEADEPAAEMEPIDGKIGAKKRAKLEAKAERKTLREAEERLREDRKKLQEQEEEERKKELDRLEAERKKQEDEERRQREEKERQDYEEYLKIKAMFSVEEEGYEEGGGEEEEGNLLQAFINYIKMTKVVVLEDLAAHFKMKTQSVIDRIQELQEQGQLTGVVDDRGKFIYVSQEELEAVAKFVKQRGRVSITELAESSNQLINLNSSVNQAVPTES</sequence>
<dbReference type="EMBL" id="OC003181">
    <property type="protein sequence ID" value="CAD7262918.1"/>
    <property type="molecule type" value="Genomic_DNA"/>
</dbReference>
<dbReference type="Gene3D" id="1.10.10.10">
    <property type="entry name" value="Winged helix-like DNA-binding domain superfamily/Winged helix DNA-binding domain"/>
    <property type="match status" value="1"/>
</dbReference>
<comment type="subcellular location">
    <subcellularLocation>
        <location evidence="1">Endoplasmic reticulum membrane</location>
        <topology evidence="1">Single-pass membrane protein</topology>
    </subcellularLocation>
</comment>
<evidence type="ECO:0000256" key="7">
    <source>
        <dbReference type="ARBA" id="ARBA00022989"/>
    </source>
</evidence>
<dbReference type="SUPFAM" id="SSF46785">
    <property type="entry name" value="Winged helix' DNA-binding domain"/>
    <property type="match status" value="1"/>
</dbReference>
<keyword evidence="7" id="KW-1133">Transmembrane helix</keyword>
<evidence type="ECO:0000256" key="8">
    <source>
        <dbReference type="ARBA" id="ARBA00023136"/>
    </source>
</evidence>
<feature type="compositionally biased region" description="Acidic residues" evidence="11">
    <location>
        <begin position="154"/>
        <end position="171"/>
    </location>
</feature>
<protein>
    <recommendedName>
        <fullName evidence="3">DDRGK domain-containing protein 1</fullName>
    </recommendedName>
</protein>
<comment type="similarity">
    <text evidence="2">Belongs to the DDRGK1 family.</text>
</comment>
<comment type="function">
    <text evidence="9">Substrate adapter for ufmylation, the covalent attachment of the ubiquitin-like modifier UFM1 to substrate proteins. Required for ufmylation of Atg9; protects the nervous system during aging, possibly by stabilizing Atg9 and supporting its function.</text>
</comment>
<feature type="region of interest" description="Disordered" evidence="11">
    <location>
        <begin position="150"/>
        <end position="181"/>
    </location>
</feature>
<dbReference type="PANTHER" id="PTHR48176">
    <property type="entry name" value="DDRGK DOMAIN-CONTAINING PROTEIN 1"/>
    <property type="match status" value="1"/>
</dbReference>
<dbReference type="PANTHER" id="PTHR48176:SF1">
    <property type="entry name" value="DDRGK DOMAIN-CONTAINING PROTEIN 1"/>
    <property type="match status" value="1"/>
</dbReference>
<evidence type="ECO:0000256" key="2">
    <source>
        <dbReference type="ARBA" id="ARBA00009829"/>
    </source>
</evidence>
<dbReference type="GO" id="GO:0005789">
    <property type="term" value="C:endoplasmic reticulum membrane"/>
    <property type="evidence" value="ECO:0007669"/>
    <property type="project" value="UniProtKB-SubCell"/>
</dbReference>
<dbReference type="AlphaFoldDB" id="A0A7R9AYT0"/>
<keyword evidence="5" id="KW-0833">Ubl conjugation pathway</keyword>
<keyword evidence="8" id="KW-0472">Membrane</keyword>
<dbReference type="InterPro" id="IPR036390">
    <property type="entry name" value="WH_DNA-bd_sf"/>
</dbReference>
<name>A0A7R9AYT0_TIMSH</name>
<dbReference type="InterPro" id="IPR036388">
    <property type="entry name" value="WH-like_DNA-bd_sf"/>
</dbReference>
<evidence type="ECO:0000256" key="1">
    <source>
        <dbReference type="ARBA" id="ARBA00004389"/>
    </source>
</evidence>
<accession>A0A7R9AYT0</accession>
<evidence type="ECO:0000256" key="5">
    <source>
        <dbReference type="ARBA" id="ARBA00022786"/>
    </source>
</evidence>
<evidence type="ECO:0000256" key="6">
    <source>
        <dbReference type="ARBA" id="ARBA00022824"/>
    </source>
</evidence>
<dbReference type="InterPro" id="IPR019153">
    <property type="entry name" value="DDRGK_dom-contain"/>
</dbReference>
<evidence type="ECO:0000256" key="11">
    <source>
        <dbReference type="SAM" id="MobiDB-lite"/>
    </source>
</evidence>
<evidence type="ECO:0000256" key="10">
    <source>
        <dbReference type="ARBA" id="ARBA00049687"/>
    </source>
</evidence>
<keyword evidence="4" id="KW-0812">Transmembrane</keyword>
<comment type="subunit">
    <text evidence="10">Interacts with Atg9; the interaction is transient.</text>
</comment>
<evidence type="ECO:0000256" key="9">
    <source>
        <dbReference type="ARBA" id="ARBA00049608"/>
    </source>
</evidence>
<dbReference type="GO" id="GO:0044389">
    <property type="term" value="F:ubiquitin-like protein ligase binding"/>
    <property type="evidence" value="ECO:0007669"/>
    <property type="project" value="TreeGrafter"/>
</dbReference>
<reference evidence="12" key="1">
    <citation type="submission" date="2020-11" db="EMBL/GenBank/DDBJ databases">
        <authorList>
            <person name="Tran Van P."/>
        </authorList>
    </citation>
    <scope>NUCLEOTIDE SEQUENCE</scope>
</reference>
<gene>
    <name evidence="12" type="ORF">TSIB3V08_LOCUS7014</name>
</gene>
<organism evidence="12">
    <name type="scientific">Timema shepardi</name>
    <name type="common">Walking stick</name>
    <dbReference type="NCBI Taxonomy" id="629360"/>
    <lineage>
        <taxon>Eukaryota</taxon>
        <taxon>Metazoa</taxon>
        <taxon>Ecdysozoa</taxon>
        <taxon>Arthropoda</taxon>
        <taxon>Hexapoda</taxon>
        <taxon>Insecta</taxon>
        <taxon>Pterygota</taxon>
        <taxon>Neoptera</taxon>
        <taxon>Polyneoptera</taxon>
        <taxon>Phasmatodea</taxon>
        <taxon>Timematodea</taxon>
        <taxon>Timematoidea</taxon>
        <taxon>Timematidae</taxon>
        <taxon>Timema</taxon>
    </lineage>
</organism>
<keyword evidence="6" id="KW-0256">Endoplasmic reticulum</keyword>
<evidence type="ECO:0000256" key="4">
    <source>
        <dbReference type="ARBA" id="ARBA00022692"/>
    </source>
</evidence>
<feature type="region of interest" description="Disordered" evidence="11">
    <location>
        <begin position="196"/>
        <end position="242"/>
    </location>
</feature>
<dbReference type="FunFam" id="1.10.10.10:FF:000143">
    <property type="entry name" value="DDRGK domain-containing protein 1"/>
    <property type="match status" value="1"/>
</dbReference>